<comment type="similarity">
    <text evidence="8">Belongs to the 4Fe4S bacterial-type ferredoxin family. RnfC subfamily.</text>
</comment>
<keyword evidence="9" id="KW-0175">Coiled coil</keyword>
<evidence type="ECO:0000256" key="8">
    <source>
        <dbReference type="HAMAP-Rule" id="MF_00461"/>
    </source>
</evidence>
<evidence type="ECO:0000256" key="2">
    <source>
        <dbReference type="ARBA" id="ARBA00022485"/>
    </source>
</evidence>
<dbReference type="RefSeq" id="WP_128384768.1">
    <property type="nucleotide sequence ID" value="NZ_CP035033.1"/>
</dbReference>
<feature type="compositionally biased region" description="Basic and acidic residues" evidence="10">
    <location>
        <begin position="652"/>
        <end position="671"/>
    </location>
</feature>
<feature type="binding site" evidence="8">
    <location>
        <position position="440"/>
    </location>
    <ligand>
        <name>[4Fe-4S] cluster</name>
        <dbReference type="ChEBI" id="CHEBI:49883"/>
        <label>2</label>
    </ligand>
</feature>
<evidence type="ECO:0000259" key="11">
    <source>
        <dbReference type="PROSITE" id="PS51379"/>
    </source>
</evidence>
<dbReference type="GO" id="GO:0022900">
    <property type="term" value="P:electron transport chain"/>
    <property type="evidence" value="ECO:0007669"/>
    <property type="project" value="UniProtKB-UniRule"/>
</dbReference>
<gene>
    <name evidence="12" type="primary">rsxC</name>
    <name evidence="8" type="synonym">rnfC</name>
    <name evidence="12" type="ORF">EPV75_05805</name>
</gene>
<dbReference type="PROSITE" id="PS51379">
    <property type="entry name" value="4FE4S_FER_2"/>
    <property type="match status" value="2"/>
</dbReference>
<dbReference type="PANTHER" id="PTHR43034">
    <property type="entry name" value="ION-TRANSLOCATING OXIDOREDUCTASE COMPLEX SUBUNIT C"/>
    <property type="match status" value="1"/>
</dbReference>
<dbReference type="InterPro" id="IPR017900">
    <property type="entry name" value="4Fe4S_Fe_S_CS"/>
</dbReference>
<comment type="function">
    <text evidence="8">Part of a membrane-bound complex that couples electron transfer with translocation of ions across the membrane.</text>
</comment>
<dbReference type="HAMAP" id="MF_00461">
    <property type="entry name" value="RsxC_RnfC"/>
    <property type="match status" value="1"/>
</dbReference>
<feature type="binding site" evidence="8">
    <location>
        <position position="395"/>
    </location>
    <ligand>
        <name>[4Fe-4S] cluster</name>
        <dbReference type="ChEBI" id="CHEBI:49883"/>
        <label>1</label>
    </ligand>
</feature>
<dbReference type="Pfam" id="PF13375">
    <property type="entry name" value="RnfC_N"/>
    <property type="match status" value="1"/>
</dbReference>
<keyword evidence="3 8" id="KW-0479">Metal-binding</keyword>
<keyword evidence="5 8" id="KW-0249">Electron transport</keyword>
<dbReference type="Pfam" id="PF12838">
    <property type="entry name" value="Fer4_7"/>
    <property type="match status" value="1"/>
</dbReference>
<dbReference type="InterPro" id="IPR017896">
    <property type="entry name" value="4Fe4S_Fe-S-bd"/>
</dbReference>
<dbReference type="NCBIfam" id="NF003454">
    <property type="entry name" value="PRK05035.1"/>
    <property type="match status" value="1"/>
</dbReference>
<keyword evidence="8" id="KW-1278">Translocase</keyword>
<dbReference type="EMBL" id="CP035033">
    <property type="protein sequence ID" value="QAB15214.1"/>
    <property type="molecule type" value="Genomic_DNA"/>
</dbReference>
<feature type="binding site" evidence="8">
    <location>
        <position position="437"/>
    </location>
    <ligand>
        <name>[4Fe-4S] cluster</name>
        <dbReference type="ChEBI" id="CHEBI:49883"/>
        <label>2</label>
    </ligand>
</feature>
<dbReference type="GO" id="GO:0009055">
    <property type="term" value="F:electron transfer activity"/>
    <property type="evidence" value="ECO:0007669"/>
    <property type="project" value="InterPro"/>
</dbReference>
<comment type="subunit">
    <text evidence="8">The complex is composed of six subunits: RnfA, RnfB, RnfC, RnfD, RnfE and RnfG.</text>
</comment>
<feature type="binding site" evidence="8">
    <location>
        <position position="398"/>
    </location>
    <ligand>
        <name>[4Fe-4S] cluster</name>
        <dbReference type="ChEBI" id="CHEBI:49883"/>
        <label>1</label>
    </ligand>
</feature>
<dbReference type="InterPro" id="IPR011538">
    <property type="entry name" value="Nuo51_FMN-bd"/>
</dbReference>
<dbReference type="Gene3D" id="2.40.50.100">
    <property type="match status" value="1"/>
</dbReference>
<feature type="compositionally biased region" description="Low complexity" evidence="10">
    <location>
        <begin position="734"/>
        <end position="746"/>
    </location>
</feature>
<dbReference type="PROSITE" id="PS00198">
    <property type="entry name" value="4FE4S_FER_1"/>
    <property type="match status" value="1"/>
</dbReference>
<keyword evidence="2 8" id="KW-0004">4Fe-4S</keyword>
<dbReference type="Gene3D" id="3.40.50.11540">
    <property type="entry name" value="NADH-ubiquinone oxidoreductase 51kDa subunit"/>
    <property type="match status" value="1"/>
</dbReference>
<dbReference type="Pfam" id="PF01512">
    <property type="entry name" value="Complex1_51K"/>
    <property type="match status" value="1"/>
</dbReference>
<accession>A0A410H2S1</accession>
<dbReference type="SUPFAM" id="SSF142019">
    <property type="entry name" value="Nqo1 FMN-binding domain-like"/>
    <property type="match status" value="1"/>
</dbReference>
<keyword evidence="4 8" id="KW-0677">Repeat</keyword>
<evidence type="ECO:0000256" key="9">
    <source>
        <dbReference type="SAM" id="Coils"/>
    </source>
</evidence>
<organism evidence="12 13">
    <name type="scientific">Hydrogenovibrio thermophilus</name>
    <dbReference type="NCBI Taxonomy" id="265883"/>
    <lineage>
        <taxon>Bacteria</taxon>
        <taxon>Pseudomonadati</taxon>
        <taxon>Pseudomonadota</taxon>
        <taxon>Gammaproteobacteria</taxon>
        <taxon>Thiotrichales</taxon>
        <taxon>Piscirickettsiaceae</taxon>
        <taxon>Hydrogenovibrio</taxon>
    </lineage>
</organism>
<feature type="domain" description="4Fe-4S ferredoxin-type" evidence="11">
    <location>
        <begin position="384"/>
        <end position="415"/>
    </location>
</feature>
<dbReference type="InterPro" id="IPR010208">
    <property type="entry name" value="Ion_transpt_RnfC/RsxC"/>
</dbReference>
<name>A0A410H2S1_9GAMM</name>
<protein>
    <recommendedName>
        <fullName evidence="8">Ion-translocating oxidoreductase complex subunit C</fullName>
        <ecNumber evidence="8">7.-.-.-</ecNumber>
    </recommendedName>
    <alternativeName>
        <fullName evidence="8">Rnf electron transport complex subunit C</fullName>
    </alternativeName>
</protein>
<evidence type="ECO:0000256" key="7">
    <source>
        <dbReference type="ARBA" id="ARBA00023014"/>
    </source>
</evidence>
<evidence type="ECO:0000256" key="10">
    <source>
        <dbReference type="SAM" id="MobiDB-lite"/>
    </source>
</evidence>
<feature type="compositionally biased region" description="Polar residues" evidence="10">
    <location>
        <begin position="610"/>
        <end position="632"/>
    </location>
</feature>
<keyword evidence="7 8" id="KW-0411">Iron-sulfur</keyword>
<dbReference type="PANTHER" id="PTHR43034:SF2">
    <property type="entry name" value="ION-TRANSLOCATING OXIDOREDUCTASE COMPLEX SUBUNIT C"/>
    <property type="match status" value="1"/>
</dbReference>
<keyword evidence="8" id="KW-1003">Cell membrane</keyword>
<keyword evidence="8" id="KW-0997">Cell inner membrane</keyword>
<dbReference type="EC" id="7.-.-.-" evidence="8"/>
<dbReference type="AlphaFoldDB" id="A0A410H2S1"/>
<keyword evidence="13" id="KW-1185">Reference proteome</keyword>
<evidence type="ECO:0000256" key="4">
    <source>
        <dbReference type="ARBA" id="ARBA00022737"/>
    </source>
</evidence>
<evidence type="ECO:0000256" key="1">
    <source>
        <dbReference type="ARBA" id="ARBA00022448"/>
    </source>
</evidence>
<feature type="binding site" evidence="8">
    <location>
        <position position="434"/>
    </location>
    <ligand>
        <name>[4Fe-4S] cluster</name>
        <dbReference type="ChEBI" id="CHEBI:49883"/>
        <label>2</label>
    </ligand>
</feature>
<dbReference type="InterPro" id="IPR026902">
    <property type="entry name" value="RnfC_N"/>
</dbReference>
<comment type="subcellular location">
    <subcellularLocation>
        <location evidence="8">Cell inner membrane</location>
        <topology evidence="8">Peripheral membrane protein</topology>
    </subcellularLocation>
</comment>
<feature type="compositionally biased region" description="Polar residues" evidence="10">
    <location>
        <begin position="753"/>
        <end position="764"/>
    </location>
</feature>
<keyword evidence="8" id="KW-0472">Membrane</keyword>
<feature type="compositionally biased region" description="Basic and acidic residues" evidence="10">
    <location>
        <begin position="719"/>
        <end position="731"/>
    </location>
</feature>
<dbReference type="Gene3D" id="3.30.70.20">
    <property type="match status" value="1"/>
</dbReference>
<feature type="binding site" evidence="8">
    <location>
        <position position="405"/>
    </location>
    <ligand>
        <name>[4Fe-4S] cluster</name>
        <dbReference type="ChEBI" id="CHEBI:49883"/>
        <label>2</label>
    </ligand>
</feature>
<keyword evidence="1 8" id="KW-0813">Transport</keyword>
<evidence type="ECO:0000313" key="13">
    <source>
        <dbReference type="Proteomes" id="UP000285478"/>
    </source>
</evidence>
<evidence type="ECO:0000256" key="5">
    <source>
        <dbReference type="ARBA" id="ARBA00022982"/>
    </source>
</evidence>
<dbReference type="InterPro" id="IPR037225">
    <property type="entry name" value="Nuo51_FMN-bd_sf"/>
</dbReference>
<dbReference type="GO" id="GO:0046872">
    <property type="term" value="F:metal ion binding"/>
    <property type="evidence" value="ECO:0007669"/>
    <property type="project" value="UniProtKB-KW"/>
</dbReference>
<dbReference type="GO" id="GO:0005886">
    <property type="term" value="C:plasma membrane"/>
    <property type="evidence" value="ECO:0007669"/>
    <property type="project" value="UniProtKB-SubCell"/>
</dbReference>
<comment type="cofactor">
    <cofactor evidence="8">
        <name>[4Fe-4S] cluster</name>
        <dbReference type="ChEBI" id="CHEBI:49883"/>
    </cofactor>
    <text evidence="8">Binds 2 [4Fe-4S] clusters per subunit.</text>
</comment>
<feature type="domain" description="4Fe-4S ferredoxin-type" evidence="11">
    <location>
        <begin position="425"/>
        <end position="454"/>
    </location>
</feature>
<dbReference type="KEGG" id="htr:EPV75_05805"/>
<evidence type="ECO:0000313" key="12">
    <source>
        <dbReference type="EMBL" id="QAB15214.1"/>
    </source>
</evidence>
<feature type="region of interest" description="Disordered" evidence="10">
    <location>
        <begin position="532"/>
        <end position="771"/>
    </location>
</feature>
<proteinExistence type="inferred from homology"/>
<feature type="coiled-coil region" evidence="9">
    <location>
        <begin position="454"/>
        <end position="515"/>
    </location>
</feature>
<reference evidence="12 13" key="1">
    <citation type="journal article" date="2018" name="Environ. Microbiol.">
        <title>Genomes of ubiquitous marine and hypersaline Hydrogenovibrio, Thiomicrorhabdus and Thiomicrospira spp. encode a diversity of mechanisms to sustain chemolithoautotrophy in heterogeneous environments.</title>
        <authorList>
            <person name="Scott K.M."/>
            <person name="Williams J."/>
            <person name="Porter C.M.B."/>
            <person name="Russel S."/>
            <person name="Harmer T.L."/>
            <person name="Paul J.H."/>
            <person name="Antonen K.M."/>
            <person name="Bridges M.K."/>
            <person name="Camper G.J."/>
            <person name="Campla C.K."/>
            <person name="Casella L.G."/>
            <person name="Chase E."/>
            <person name="Conrad J.W."/>
            <person name="Cruz M.C."/>
            <person name="Dunlap D.S."/>
            <person name="Duran L."/>
            <person name="Fahsbender E.M."/>
            <person name="Goldsmith D.B."/>
            <person name="Keeley R.F."/>
            <person name="Kondoff M.R."/>
            <person name="Kussy B.I."/>
            <person name="Lane M.K."/>
            <person name="Lawler S."/>
            <person name="Leigh B.A."/>
            <person name="Lewis C."/>
            <person name="Lostal L.M."/>
            <person name="Marking D."/>
            <person name="Mancera P.A."/>
            <person name="McClenthan E.C."/>
            <person name="McIntyre E.A."/>
            <person name="Mine J.A."/>
            <person name="Modi S."/>
            <person name="Moore B.D."/>
            <person name="Morgan W.A."/>
            <person name="Nelson K.M."/>
            <person name="Nguyen K.N."/>
            <person name="Ogburn N."/>
            <person name="Parrino D.G."/>
            <person name="Pedapudi A.D."/>
            <person name="Pelham R.P."/>
            <person name="Preece A.M."/>
            <person name="Rampersad E.A."/>
            <person name="Richardson J.C."/>
            <person name="Rodgers C.M."/>
            <person name="Schaffer B.L."/>
            <person name="Sheridan N.E."/>
            <person name="Solone M.R."/>
            <person name="Staley Z.R."/>
            <person name="Tabuchi M."/>
            <person name="Waide R.J."/>
            <person name="Wanjugi P.W."/>
            <person name="Young S."/>
            <person name="Clum A."/>
            <person name="Daum C."/>
            <person name="Huntemann M."/>
            <person name="Ivanova N."/>
            <person name="Kyrpides N."/>
            <person name="Mikhailova N."/>
            <person name="Palaniappan K."/>
            <person name="Pillay M."/>
            <person name="Reddy T.B.K."/>
            <person name="Shapiro N."/>
            <person name="Stamatis D."/>
            <person name="Varghese N."/>
            <person name="Woyke T."/>
            <person name="Boden R."/>
            <person name="Freyermuth S.K."/>
            <person name="Kerfeld C.A."/>
        </authorList>
    </citation>
    <scope>NUCLEOTIDE SEQUENCE [LARGE SCALE GENOMIC DNA]</scope>
    <source>
        <strain evidence="12 13">JR-2</strain>
    </source>
</reference>
<feature type="compositionally biased region" description="Polar residues" evidence="10">
    <location>
        <begin position="707"/>
        <end position="718"/>
    </location>
</feature>
<feature type="compositionally biased region" description="Basic and acidic residues" evidence="10">
    <location>
        <begin position="554"/>
        <end position="591"/>
    </location>
</feature>
<evidence type="ECO:0000256" key="3">
    <source>
        <dbReference type="ARBA" id="ARBA00022723"/>
    </source>
</evidence>
<dbReference type="GO" id="GO:0051539">
    <property type="term" value="F:4 iron, 4 sulfur cluster binding"/>
    <property type="evidence" value="ECO:0007669"/>
    <property type="project" value="UniProtKB-KW"/>
</dbReference>
<feature type="binding site" evidence="8">
    <location>
        <position position="444"/>
    </location>
    <ligand>
        <name>[4Fe-4S] cluster</name>
        <dbReference type="ChEBI" id="CHEBI:49883"/>
        <label>1</label>
    </ligand>
</feature>
<evidence type="ECO:0000256" key="6">
    <source>
        <dbReference type="ARBA" id="ARBA00023004"/>
    </source>
</evidence>
<sequence length="771" mass="82625">MTAETLNFTTLKNASLRLLSKLYPMAKRGLYRFHGGVFPRYNKSMSLRHPLKPVYIPKTLVLPLQQHVGVVTEAQVQVGDRVLKNQLLADTEKGLAAPIHAPTSGTITAIEDRVLPHASGLNGQCLVIETDGQDESIDNALQVDGSRPQTPDELKALVHRAGIVGMGGAGFPTFAKIPSQRGQIQYLLINGAECEPFITCDDVLMQTQPENIIQGALMVAEALGVEQIICGIEDNKAQAIQAMQKAANGTNGTDVQIETVATVYPMGSQVQLTQELTGVELPANTHAVDAGILMMNVATFAAIHDAVTHGNPLISRLVTVSGEGLQDPFNIEALLGSSFEELAQLAQPKHPLDYPLIQGGPMMGIAMKSNQVPVIKTTNCILANPPQPMEEALPCIRCGECMDACPVNLLPQQMYWHSRSHEFDKVEKLKVFDCIECGCCSFVCPSQIPLVQYYRFAKSEIKKIKQEEQAAELAKQRHEFKLARLEREKQERDARLKAKKEAVKKKAAAEQAEANTSSASVAKKPASAAAAAQAAARARQKSAEKDSGTAPKLSAREKAIAAAKKRTEAAEKQAESQSAEPKKKSDSKPDPKAAAMAAAKKRAAAKAAAQNSTNSTSDSASKPEAQTDSQPSAADKRKAAMEAAQKRAQAKKANEPKPKTETADAPKDTPKSADGQAPIQDKRQAAMAVAKKRAQAKQKAQAAGPQETEQAENPVTETPKNDTTETPDAKRKAAMAAAKAKAAARAAQKRQADNANNTSDSATHQTDKDGH</sequence>
<feature type="binding site" evidence="8">
    <location>
        <position position="401"/>
    </location>
    <ligand>
        <name>[4Fe-4S] cluster</name>
        <dbReference type="ChEBI" id="CHEBI:49883"/>
        <label>1</label>
    </ligand>
</feature>
<keyword evidence="6 8" id="KW-0408">Iron</keyword>
<dbReference type="Proteomes" id="UP000285478">
    <property type="component" value="Chromosome"/>
</dbReference>
<dbReference type="SUPFAM" id="SSF46548">
    <property type="entry name" value="alpha-helical ferredoxin"/>
    <property type="match status" value="1"/>
</dbReference>
<dbReference type="NCBIfam" id="TIGR01945">
    <property type="entry name" value="rnfC"/>
    <property type="match status" value="1"/>
</dbReference>